<evidence type="ECO:0000259" key="1">
    <source>
        <dbReference type="Pfam" id="PF01610"/>
    </source>
</evidence>
<dbReference type="PANTHER" id="PTHR33498">
    <property type="entry name" value="TRANSPOSASE FOR INSERTION SEQUENCE ELEMENT IS1557"/>
    <property type="match status" value="1"/>
</dbReference>
<name>A0ABV5MZQ7_9ACTN</name>
<accession>A0ABV5MZQ7</accession>
<dbReference type="Proteomes" id="UP001589709">
    <property type="component" value="Unassembled WGS sequence"/>
</dbReference>
<feature type="domain" description="Transposase IS204/IS1001/IS1096/IS1165 DDE" evidence="1">
    <location>
        <begin position="8"/>
        <end position="113"/>
    </location>
</feature>
<sequence>MRQVTGWLTRHPTALTEEDRVGLKDVLARCPELDTAAGHVRAFGEMLSGRLGATLPAWINAVDASQLPGLAGFARHLLRDLDAVTAGLTLDWSSGSIEGTVNRIKKIKKQLCGRAGIHLLREMILLQ</sequence>
<reference evidence="2 3" key="1">
    <citation type="submission" date="2024-09" db="EMBL/GenBank/DDBJ databases">
        <authorList>
            <person name="Sun Q."/>
            <person name="Mori K."/>
        </authorList>
    </citation>
    <scope>NUCLEOTIDE SEQUENCE [LARGE SCALE GENOMIC DNA]</scope>
    <source>
        <strain evidence="2 3">JCM 6917</strain>
    </source>
</reference>
<dbReference type="PANTHER" id="PTHR33498:SF1">
    <property type="entry name" value="TRANSPOSASE FOR INSERTION SEQUENCE ELEMENT IS1557"/>
    <property type="match status" value="1"/>
</dbReference>
<dbReference type="Pfam" id="PF01610">
    <property type="entry name" value="DDE_Tnp_ISL3"/>
    <property type="match status" value="1"/>
</dbReference>
<comment type="caution">
    <text evidence="2">The sequence shown here is derived from an EMBL/GenBank/DDBJ whole genome shotgun (WGS) entry which is preliminary data.</text>
</comment>
<dbReference type="InterPro" id="IPR002560">
    <property type="entry name" value="Transposase_DDE"/>
</dbReference>
<keyword evidence="3" id="KW-1185">Reference proteome</keyword>
<gene>
    <name evidence="2" type="ORF">ACFF45_12095</name>
</gene>
<dbReference type="EMBL" id="JBHMCY010000018">
    <property type="protein sequence ID" value="MFB9463431.1"/>
    <property type="molecule type" value="Genomic_DNA"/>
</dbReference>
<dbReference type="RefSeq" id="WP_381345586.1">
    <property type="nucleotide sequence ID" value="NZ_JBHMCY010000018.1"/>
</dbReference>
<proteinExistence type="predicted"/>
<evidence type="ECO:0000313" key="3">
    <source>
        <dbReference type="Proteomes" id="UP001589709"/>
    </source>
</evidence>
<organism evidence="2 3">
    <name type="scientific">Streptomyces cinereospinus</name>
    <dbReference type="NCBI Taxonomy" id="285561"/>
    <lineage>
        <taxon>Bacteria</taxon>
        <taxon>Bacillati</taxon>
        <taxon>Actinomycetota</taxon>
        <taxon>Actinomycetes</taxon>
        <taxon>Kitasatosporales</taxon>
        <taxon>Streptomycetaceae</taxon>
        <taxon>Streptomyces</taxon>
    </lineage>
</organism>
<evidence type="ECO:0000313" key="2">
    <source>
        <dbReference type="EMBL" id="MFB9463431.1"/>
    </source>
</evidence>
<dbReference type="InterPro" id="IPR047951">
    <property type="entry name" value="Transpos_ISL3"/>
</dbReference>
<protein>
    <submittedName>
        <fullName evidence="2">Transposase</fullName>
    </submittedName>
</protein>